<dbReference type="GO" id="GO:0019903">
    <property type="term" value="F:protein phosphatase binding"/>
    <property type="evidence" value="ECO:0007669"/>
    <property type="project" value="TreeGrafter"/>
</dbReference>
<dbReference type="PANTHER" id="PTHR10807">
    <property type="entry name" value="MYOTUBULARIN-RELATED"/>
    <property type="match status" value="1"/>
</dbReference>
<protein>
    <recommendedName>
        <fullName evidence="6">Lateral signaling target protein 2 homolog</fullName>
        <ecNumber evidence="5">3.1.3.95</ecNumber>
    </recommendedName>
    <alternativeName>
        <fullName evidence="12">Phosphatidylinositol-3,5-bisphosphate 3-phosphatase</fullName>
    </alternativeName>
</protein>
<keyword evidence="8 15" id="KW-0863">Zinc-finger</keyword>
<reference evidence="20 21" key="1">
    <citation type="submission" date="2024-05" db="EMBL/GenBank/DDBJ databases">
        <authorList>
            <person name="Wallberg A."/>
        </authorList>
    </citation>
    <scope>NUCLEOTIDE SEQUENCE [LARGE SCALE GENOMIC DNA]</scope>
</reference>
<sequence length="1179" mass="130694">MSLICQSHLFHLLANMRNMSDALQMDSYHSQITEFSLHNVRQHTMFLLESLSPLSAEKFSSFTCSCKDTKSYKITFGSNEECAEWQRRLSKALTLPARLENVFAFAFYMWTMESQLELHQALLDPDGPQSYQDRTEKLFEDEVRRLGFDLGGAWRISLANQDYQLCSTYPRKIVVPASINDNNLESVARFRSARRVPAVVWRHPNGAVIARCSQPEVGWLGWRSSEDEDLVKAIAEACAYDAPQDTSRCGREQVLVPPPQHNGDVDAITPASDIPSLCDLPEAKAQTEIKKVLIVDARSYATAVANRARGGGCECPEYYPQCEIQFMNLANIHTIRKSHHALRLLVASSPDIPNWLSLLENTRWLAHISGLMKAAAVVVQAVDREGRPVLVHCSDGWDRTPQITALSQLLMDPYYRTIQGFQVLVEREWVEFGHKFSDRCGCGRACEDINERCPVFLQWLDCVHHLLYAYPTSFQFNQAFLVKLAQHVYSNLFGSFICNSSQERVTAEIGDRTYSVWSLLRLNSHRYINYLYQDTSQVLTSSCHMKDLRLWTSVYMPEMGDVTEDPHTSPNISVGDEEEDEPAAAAGELVKTKSCDDLLASSGHTAHLQRRSSDPNIRDSCPNMAMLNSALGAELNSEGGTETKVDEENQIPLRQMQSLEDHQEEETSDNIHDTQTQHNSTSRTDESDSLTLCETETSLCSDPPLLGEDSLTDTGQQTIDCPTVTNGHLETEDCLDHRVVHNGLPVVNGVSEYVNGFVDQGEEASEHLIESNLSRLSKNGLKDLVAGGRLLREVGSDPSIEGSTDTLVAELGVIASEDRDKTNYSEKEKPNETTHLLNGKSGSDSPKSLLSSSKCCPFMNGFSGSEENEICTTNNNRKLLSKKKEQIITAENISEDKRALNSISSSGITSSCNICIQSKKLLDDTSNVADWRQESTVTSTSVVGTSNSSRGPATVGPGSRVSHYSTPAHSRTPSSCIPSTPNEDRMGTGGEGRGNNYATTDGLHNVSDEVTKRLHQIMLQHQAELEAVKRDLTATRQALGNQMLHNRCHHHHHHHDHSTEDQMSLPESVGSGSGGSVGQESGVSDTSWEALEDGEAGRPTLWVPDHAADHCSGCNTQFWMGRRKHHCRNCGKIFCAECSDNNVPIPTEQLFHPVRVCSTCFFALGTDLPKPKIMAAASN</sequence>
<keyword evidence="11" id="KW-0472">Membrane</keyword>
<dbReference type="InterPro" id="IPR030564">
    <property type="entry name" value="Myotubularin"/>
</dbReference>
<dbReference type="InterPro" id="IPR017455">
    <property type="entry name" value="Znf_FYVE-rel"/>
</dbReference>
<dbReference type="GO" id="GO:0016020">
    <property type="term" value="C:membrane"/>
    <property type="evidence" value="ECO:0007669"/>
    <property type="project" value="UniProtKB-ARBA"/>
</dbReference>
<dbReference type="PROSITE" id="PS51339">
    <property type="entry name" value="PPASE_MYOTUBULARIN"/>
    <property type="match status" value="1"/>
</dbReference>
<dbReference type="GO" id="GO:0012505">
    <property type="term" value="C:endomembrane system"/>
    <property type="evidence" value="ECO:0007669"/>
    <property type="project" value="UniProtKB-SubCell"/>
</dbReference>
<evidence type="ECO:0000256" key="8">
    <source>
        <dbReference type="ARBA" id="ARBA00022771"/>
    </source>
</evidence>
<evidence type="ECO:0000256" key="3">
    <source>
        <dbReference type="ARBA" id="ARBA00007471"/>
    </source>
</evidence>
<dbReference type="SUPFAM" id="SSF52799">
    <property type="entry name" value="(Phosphotyrosine protein) phosphatases II"/>
    <property type="match status" value="1"/>
</dbReference>
<feature type="domain" description="Myotubularin phosphatase" evidence="19">
    <location>
        <begin position="133"/>
        <end position="555"/>
    </location>
</feature>
<dbReference type="AlphaFoldDB" id="A0AAV2RBM8"/>
<evidence type="ECO:0000256" key="5">
    <source>
        <dbReference type="ARBA" id="ARBA00012903"/>
    </source>
</evidence>
<feature type="compositionally biased region" description="Basic and acidic residues" evidence="16">
    <location>
        <begin position="819"/>
        <end position="832"/>
    </location>
</feature>
<feature type="domain" description="FYVE-type" evidence="18">
    <location>
        <begin position="1105"/>
        <end position="1165"/>
    </location>
</feature>
<dbReference type="GO" id="GO:0046474">
    <property type="term" value="P:glycerophospholipid biosynthetic process"/>
    <property type="evidence" value="ECO:0007669"/>
    <property type="project" value="UniProtKB-ARBA"/>
</dbReference>
<dbReference type="GO" id="GO:0008270">
    <property type="term" value="F:zinc ion binding"/>
    <property type="evidence" value="ECO:0007669"/>
    <property type="project" value="UniProtKB-KW"/>
</dbReference>
<feature type="region of interest" description="Disordered" evidence="16">
    <location>
        <begin position="659"/>
        <end position="690"/>
    </location>
</feature>
<dbReference type="GO" id="GO:0010506">
    <property type="term" value="P:regulation of autophagy"/>
    <property type="evidence" value="ECO:0007669"/>
    <property type="project" value="TreeGrafter"/>
</dbReference>
<dbReference type="InterPro" id="IPR011011">
    <property type="entry name" value="Znf_FYVE_PHD"/>
</dbReference>
<dbReference type="CDD" id="cd15733">
    <property type="entry name" value="FYVE_MTMR4"/>
    <property type="match status" value="1"/>
</dbReference>
<accession>A0AAV2RBM8</accession>
<evidence type="ECO:0000256" key="12">
    <source>
        <dbReference type="ARBA" id="ARBA00032571"/>
    </source>
</evidence>
<keyword evidence="21" id="KW-1185">Reference proteome</keyword>
<dbReference type="GO" id="GO:0046856">
    <property type="term" value="P:phosphatidylinositol dephosphorylation"/>
    <property type="evidence" value="ECO:0007669"/>
    <property type="project" value="UniProtKB-ARBA"/>
</dbReference>
<evidence type="ECO:0000259" key="17">
    <source>
        <dbReference type="PROSITE" id="PS50056"/>
    </source>
</evidence>
<keyword evidence="10" id="KW-0862">Zinc</keyword>
<feature type="compositionally biased region" description="Polar residues" evidence="16">
    <location>
        <begin position="962"/>
        <end position="981"/>
    </location>
</feature>
<feature type="domain" description="Tyrosine specific protein phosphatases" evidence="17">
    <location>
        <begin position="369"/>
        <end position="406"/>
    </location>
</feature>
<dbReference type="GO" id="GO:0061952">
    <property type="term" value="P:midbody abscission"/>
    <property type="evidence" value="ECO:0007669"/>
    <property type="project" value="UniProtKB-ARBA"/>
</dbReference>
<dbReference type="InterPro" id="IPR000306">
    <property type="entry name" value="Znf_FYVE"/>
</dbReference>
<dbReference type="PROSITE" id="PS50178">
    <property type="entry name" value="ZF_FYVE"/>
    <property type="match status" value="1"/>
</dbReference>
<evidence type="ECO:0000256" key="10">
    <source>
        <dbReference type="ARBA" id="ARBA00022833"/>
    </source>
</evidence>
<comment type="similarity">
    <text evidence="3">Belongs to the protein-tyrosine phosphatase family. Non-receptor class myotubularin subfamily.</text>
</comment>
<feature type="region of interest" description="Disordered" evidence="16">
    <location>
        <begin position="603"/>
        <end position="623"/>
    </location>
</feature>
<evidence type="ECO:0000256" key="6">
    <source>
        <dbReference type="ARBA" id="ARBA00019870"/>
    </source>
</evidence>
<evidence type="ECO:0000256" key="4">
    <source>
        <dbReference type="ARBA" id="ARBA00008755"/>
    </source>
</evidence>
<feature type="region of interest" description="Disordered" evidence="16">
    <location>
        <begin position="561"/>
        <end position="584"/>
    </location>
</feature>
<dbReference type="Pfam" id="PF01363">
    <property type="entry name" value="FYVE"/>
    <property type="match status" value="1"/>
</dbReference>
<dbReference type="PROSITE" id="PS00383">
    <property type="entry name" value="TYR_PHOSPHATASE_1"/>
    <property type="match status" value="1"/>
</dbReference>
<dbReference type="GO" id="GO:0052629">
    <property type="term" value="F:phosphatidylinositol-3,5-bisphosphate 3-phosphatase activity"/>
    <property type="evidence" value="ECO:0007669"/>
    <property type="project" value="UniProtKB-EC"/>
</dbReference>
<evidence type="ECO:0000259" key="18">
    <source>
        <dbReference type="PROSITE" id="PS50178"/>
    </source>
</evidence>
<dbReference type="EMBL" id="CAXKWB010019618">
    <property type="protein sequence ID" value="CAL4122150.1"/>
    <property type="molecule type" value="Genomic_DNA"/>
</dbReference>
<dbReference type="GO" id="GO:0004438">
    <property type="term" value="F:phosphatidylinositol-3-phosphate phosphatase activity"/>
    <property type="evidence" value="ECO:0007669"/>
    <property type="project" value="UniProtKB-ARBA"/>
</dbReference>
<evidence type="ECO:0000256" key="11">
    <source>
        <dbReference type="ARBA" id="ARBA00023136"/>
    </source>
</evidence>
<evidence type="ECO:0000256" key="16">
    <source>
        <dbReference type="SAM" id="MobiDB-lite"/>
    </source>
</evidence>
<dbReference type="Proteomes" id="UP001497623">
    <property type="component" value="Unassembled WGS sequence"/>
</dbReference>
<comment type="subcellular location">
    <subcellularLocation>
        <location evidence="2">Endomembrane system</location>
        <topology evidence="2">Peripheral membrane protein</topology>
    </subcellularLocation>
</comment>
<keyword evidence="9" id="KW-0378">Hydrolase</keyword>
<evidence type="ECO:0000256" key="15">
    <source>
        <dbReference type="PROSITE-ProRule" id="PRU00091"/>
    </source>
</evidence>
<feature type="region of interest" description="Disordered" evidence="16">
    <location>
        <begin position="935"/>
        <end position="999"/>
    </location>
</feature>
<dbReference type="SMART" id="SM00064">
    <property type="entry name" value="FYVE"/>
    <property type="match status" value="1"/>
</dbReference>
<dbReference type="InterPro" id="IPR029021">
    <property type="entry name" value="Prot-tyrosine_phosphatase-like"/>
</dbReference>
<dbReference type="GO" id="GO:0004721">
    <property type="term" value="F:phosphoprotein phosphatase activity"/>
    <property type="evidence" value="ECO:0007669"/>
    <property type="project" value="UniProtKB-ARBA"/>
</dbReference>
<feature type="compositionally biased region" description="Low complexity" evidence="16">
    <location>
        <begin position="935"/>
        <end position="949"/>
    </location>
</feature>
<evidence type="ECO:0000256" key="7">
    <source>
        <dbReference type="ARBA" id="ARBA00022723"/>
    </source>
</evidence>
<evidence type="ECO:0000256" key="2">
    <source>
        <dbReference type="ARBA" id="ARBA00004184"/>
    </source>
</evidence>
<dbReference type="InterPro" id="IPR000387">
    <property type="entry name" value="Tyr_Pase_dom"/>
</dbReference>
<dbReference type="SUPFAM" id="SSF57903">
    <property type="entry name" value="FYVE/PHD zinc finger"/>
    <property type="match status" value="1"/>
</dbReference>
<feature type="active site" description="Phosphocysteine intermediate" evidence="13">
    <location>
        <position position="393"/>
    </location>
</feature>
<dbReference type="PROSITE" id="PS50056">
    <property type="entry name" value="TYR_PHOSPHATASE_2"/>
    <property type="match status" value="1"/>
</dbReference>
<dbReference type="GO" id="GO:0005829">
    <property type="term" value="C:cytosol"/>
    <property type="evidence" value="ECO:0007669"/>
    <property type="project" value="UniProtKB-ARBA"/>
</dbReference>
<evidence type="ECO:0000256" key="9">
    <source>
        <dbReference type="ARBA" id="ARBA00022801"/>
    </source>
</evidence>
<comment type="caution">
    <text evidence="20">The sequence shown here is derived from an EMBL/GenBank/DDBJ whole genome shotgun (WGS) entry which is preliminary data.</text>
</comment>
<dbReference type="EC" id="3.1.3.95" evidence="5"/>
<proteinExistence type="inferred from homology"/>
<evidence type="ECO:0000256" key="1">
    <source>
        <dbReference type="ARBA" id="ARBA00003580"/>
    </source>
</evidence>
<feature type="compositionally biased region" description="Polar residues" evidence="16">
    <location>
        <begin position="673"/>
        <end position="682"/>
    </location>
</feature>
<evidence type="ECO:0000313" key="21">
    <source>
        <dbReference type="Proteomes" id="UP001497623"/>
    </source>
</evidence>
<dbReference type="InterPro" id="IPR010569">
    <property type="entry name" value="Myotubularin-like_Pase_dom"/>
</dbReference>
<evidence type="ECO:0000256" key="14">
    <source>
        <dbReference type="PIRSR" id="PIRSR630564-2"/>
    </source>
</evidence>
<evidence type="ECO:0000256" key="13">
    <source>
        <dbReference type="PIRSR" id="PIRSR630564-1"/>
    </source>
</evidence>
<feature type="binding site" evidence="14">
    <location>
        <begin position="393"/>
        <end position="399"/>
    </location>
    <ligand>
        <name>substrate</name>
    </ligand>
</feature>
<dbReference type="Gene3D" id="3.30.40.10">
    <property type="entry name" value="Zinc/RING finger domain, C3HC4 (zinc finger)"/>
    <property type="match status" value="1"/>
</dbReference>
<comment type="function">
    <text evidence="1">Negative regulator of epidermal growth factor receptor (EGFR) signaling.</text>
</comment>
<dbReference type="GO" id="GO:0060090">
    <property type="term" value="F:molecular adaptor activity"/>
    <property type="evidence" value="ECO:0007669"/>
    <property type="project" value="UniProtKB-ARBA"/>
</dbReference>
<dbReference type="Pfam" id="PF06602">
    <property type="entry name" value="Myotub-related"/>
    <property type="match status" value="1"/>
</dbReference>
<comment type="similarity">
    <text evidence="4">Belongs to the lst-2 family.</text>
</comment>
<gene>
    <name evidence="20" type="ORF">MNOR_LOCUS22872</name>
</gene>
<dbReference type="InterPro" id="IPR013083">
    <property type="entry name" value="Znf_RING/FYVE/PHD"/>
</dbReference>
<name>A0AAV2RBM8_MEGNR</name>
<dbReference type="InterPro" id="IPR016130">
    <property type="entry name" value="Tyr_Pase_AS"/>
</dbReference>
<dbReference type="FunFam" id="3.30.40.10:FF:000073">
    <property type="entry name" value="myotubularin-related protein 4 isoform X2"/>
    <property type="match status" value="1"/>
</dbReference>
<dbReference type="PANTHER" id="PTHR10807:SF75">
    <property type="entry name" value="PHOSPHATIDYLINOSITOL-3-PHOSPHATE PHOSPHATASE"/>
    <property type="match status" value="1"/>
</dbReference>
<evidence type="ECO:0000259" key="19">
    <source>
        <dbReference type="PROSITE" id="PS51339"/>
    </source>
</evidence>
<evidence type="ECO:0000313" key="20">
    <source>
        <dbReference type="EMBL" id="CAL4122150.1"/>
    </source>
</evidence>
<feature type="region of interest" description="Disordered" evidence="16">
    <location>
        <begin position="819"/>
        <end position="846"/>
    </location>
</feature>
<organism evidence="20 21">
    <name type="scientific">Meganyctiphanes norvegica</name>
    <name type="common">Northern krill</name>
    <name type="synonym">Thysanopoda norvegica</name>
    <dbReference type="NCBI Taxonomy" id="48144"/>
    <lineage>
        <taxon>Eukaryota</taxon>
        <taxon>Metazoa</taxon>
        <taxon>Ecdysozoa</taxon>
        <taxon>Arthropoda</taxon>
        <taxon>Crustacea</taxon>
        <taxon>Multicrustacea</taxon>
        <taxon>Malacostraca</taxon>
        <taxon>Eumalacostraca</taxon>
        <taxon>Eucarida</taxon>
        <taxon>Euphausiacea</taxon>
        <taxon>Euphausiidae</taxon>
        <taxon>Meganyctiphanes</taxon>
    </lineage>
</organism>
<feature type="binding site" evidence="14">
    <location>
        <begin position="331"/>
        <end position="332"/>
    </location>
    <ligand>
        <name>substrate</name>
    </ligand>
</feature>
<keyword evidence="7" id="KW-0479">Metal-binding</keyword>
<feature type="region of interest" description="Disordered" evidence="16">
    <location>
        <begin position="1049"/>
        <end position="1087"/>
    </location>
</feature>
<dbReference type="InterPro" id="IPR046978">
    <property type="entry name" value="MTMR4_FYVE"/>
</dbReference>